<dbReference type="Gene3D" id="3.40.50.1220">
    <property type="entry name" value="TPP-binding domain"/>
    <property type="match status" value="1"/>
</dbReference>
<dbReference type="Pfam" id="PF00205">
    <property type="entry name" value="TPP_enzyme_M"/>
    <property type="match status" value="1"/>
</dbReference>
<keyword evidence="8" id="KW-1185">Reference proteome</keyword>
<dbReference type="InterPro" id="IPR012001">
    <property type="entry name" value="Thiamin_PyroP_enz_TPP-bd_dom"/>
</dbReference>
<gene>
    <name evidence="7" type="ORF">E4O86_03920</name>
</gene>
<comment type="similarity">
    <text evidence="1 3">Belongs to the TPP enzyme family.</text>
</comment>
<proteinExistence type="inferred from homology"/>
<accession>A0A964T1V3</accession>
<dbReference type="PANTHER" id="PTHR18968:SF13">
    <property type="entry name" value="ACETOLACTATE SYNTHASE CATALYTIC SUBUNIT, MITOCHONDRIAL"/>
    <property type="match status" value="1"/>
</dbReference>
<evidence type="ECO:0000256" key="1">
    <source>
        <dbReference type="ARBA" id="ARBA00007812"/>
    </source>
</evidence>
<dbReference type="InterPro" id="IPR029035">
    <property type="entry name" value="DHS-like_NAD/FAD-binding_dom"/>
</dbReference>
<evidence type="ECO:0000313" key="7">
    <source>
        <dbReference type="EMBL" id="MYZ46861.1"/>
    </source>
</evidence>
<dbReference type="GO" id="GO:0005948">
    <property type="term" value="C:acetolactate synthase complex"/>
    <property type="evidence" value="ECO:0007669"/>
    <property type="project" value="TreeGrafter"/>
</dbReference>
<dbReference type="SUPFAM" id="SSF52518">
    <property type="entry name" value="Thiamin diphosphate-binding fold (THDP-binding)"/>
    <property type="match status" value="2"/>
</dbReference>
<dbReference type="Pfam" id="PF02775">
    <property type="entry name" value="TPP_enzyme_C"/>
    <property type="match status" value="1"/>
</dbReference>
<dbReference type="GO" id="GO:0003984">
    <property type="term" value="F:acetolactate synthase activity"/>
    <property type="evidence" value="ECO:0007669"/>
    <property type="project" value="TreeGrafter"/>
</dbReference>
<feature type="domain" description="Thiamine pyrophosphate enzyme TPP-binding" evidence="5">
    <location>
        <begin position="390"/>
        <end position="523"/>
    </location>
</feature>
<evidence type="ECO:0000313" key="8">
    <source>
        <dbReference type="Proteomes" id="UP000773614"/>
    </source>
</evidence>
<dbReference type="GO" id="GO:0000287">
    <property type="term" value="F:magnesium ion binding"/>
    <property type="evidence" value="ECO:0007669"/>
    <property type="project" value="InterPro"/>
</dbReference>
<dbReference type="InterPro" id="IPR012000">
    <property type="entry name" value="Thiamin_PyroP_enz_cen_dom"/>
</dbReference>
<feature type="domain" description="Thiamine pyrophosphate enzyme central" evidence="4">
    <location>
        <begin position="194"/>
        <end position="325"/>
    </location>
</feature>
<dbReference type="PANTHER" id="PTHR18968">
    <property type="entry name" value="THIAMINE PYROPHOSPHATE ENZYMES"/>
    <property type="match status" value="1"/>
</dbReference>
<evidence type="ECO:0000259" key="4">
    <source>
        <dbReference type="Pfam" id="PF00205"/>
    </source>
</evidence>
<dbReference type="GO" id="GO:0050660">
    <property type="term" value="F:flavin adenine dinucleotide binding"/>
    <property type="evidence" value="ECO:0007669"/>
    <property type="project" value="TreeGrafter"/>
</dbReference>
<dbReference type="Pfam" id="PF02776">
    <property type="entry name" value="TPP_enzyme_N"/>
    <property type="match status" value="1"/>
</dbReference>
<dbReference type="InterPro" id="IPR045229">
    <property type="entry name" value="TPP_enz"/>
</dbReference>
<organism evidence="7 8">
    <name type="scientific">Propylenella binzhouense</name>
    <dbReference type="NCBI Taxonomy" id="2555902"/>
    <lineage>
        <taxon>Bacteria</taxon>
        <taxon>Pseudomonadati</taxon>
        <taxon>Pseudomonadota</taxon>
        <taxon>Alphaproteobacteria</taxon>
        <taxon>Hyphomicrobiales</taxon>
        <taxon>Propylenellaceae</taxon>
        <taxon>Propylenella</taxon>
    </lineage>
</organism>
<dbReference type="InterPro" id="IPR011766">
    <property type="entry name" value="TPP_enzyme_TPP-bd"/>
</dbReference>
<keyword evidence="2 3" id="KW-0786">Thiamine pyrophosphate</keyword>
<dbReference type="GO" id="GO:0009097">
    <property type="term" value="P:isoleucine biosynthetic process"/>
    <property type="evidence" value="ECO:0007669"/>
    <property type="project" value="TreeGrafter"/>
</dbReference>
<comment type="caution">
    <text evidence="7">The sequence shown here is derived from an EMBL/GenBank/DDBJ whole genome shotgun (WGS) entry which is preliminary data.</text>
</comment>
<dbReference type="OrthoDB" id="7534569at2"/>
<dbReference type="AlphaFoldDB" id="A0A964T1V3"/>
<dbReference type="GO" id="GO:0009099">
    <property type="term" value="P:L-valine biosynthetic process"/>
    <property type="evidence" value="ECO:0007669"/>
    <property type="project" value="TreeGrafter"/>
</dbReference>
<name>A0A964T1V3_9HYPH</name>
<dbReference type="Proteomes" id="UP000773614">
    <property type="component" value="Unassembled WGS sequence"/>
</dbReference>
<dbReference type="Gene3D" id="3.40.50.970">
    <property type="match status" value="2"/>
</dbReference>
<dbReference type="RefSeq" id="WP_161139207.1">
    <property type="nucleotide sequence ID" value="NZ_SPKJ01000007.1"/>
</dbReference>
<dbReference type="InterPro" id="IPR029061">
    <property type="entry name" value="THDP-binding"/>
</dbReference>
<reference evidence="7" key="1">
    <citation type="submission" date="2019-03" db="EMBL/GenBank/DDBJ databases">
        <title>Afifella sp. nov., isolated from activated sludge.</title>
        <authorList>
            <person name="Li Q."/>
            <person name="Liu Y."/>
        </authorList>
    </citation>
    <scope>NUCLEOTIDE SEQUENCE</scope>
    <source>
        <strain evidence="7">L72</strain>
    </source>
</reference>
<feature type="domain" description="Thiamine pyrophosphate enzyme N-terminal TPP-binding" evidence="6">
    <location>
        <begin position="11"/>
        <end position="106"/>
    </location>
</feature>
<sequence>MPTSVPIYVDLAKCFATEGVKAHFALMGDGNMHFFTAFKNVEGVQSVFVRHEHCACAMASGYYCATGNLPLVSVSCGPALTQIMTALVTAAQARTPMVILAGETPLGVGWHLQAIEQRPFVAASDCIYISGHDPRRIHDYVRDAVFQARRHLKPVVLGIPYDLQQLAVEEKQYRPAPKLAMQPPVDPDPSQVRLAAERLRCASFPVVLAGRGVVLSQAEKSVERLADKTGALLATTLPMRGLFDHHPFSIGIAGGYARDIAREMGEKADFVVAIGTSLNPFTLDQGKMFPKASVLSIDLDPAIGAIRNNLDDVILIGDAKLAVDAVTAALPDGAEPADIRSASLARRIADEPAYGAAYPVEPGELDPREVIHEIDAVIPKTYGVVSGSGHQSYFHTAMRNRRPHDYYGIREFGAIGNGISYAVGAALARGDGSVVLFDGDGSALMHIQELETIARHRIKLLICILNDGGYGSEFHKLRADGLDDSGAVFGRPNFKALAEGFGLCGATVSEPGQFRQLFDDYQRQPLATVWDIHISDCVLTPRMRSFTARQSETCGR</sequence>
<dbReference type="GO" id="GO:0030976">
    <property type="term" value="F:thiamine pyrophosphate binding"/>
    <property type="evidence" value="ECO:0007669"/>
    <property type="project" value="InterPro"/>
</dbReference>
<dbReference type="CDD" id="cd07035">
    <property type="entry name" value="TPP_PYR_POX_like"/>
    <property type="match status" value="1"/>
</dbReference>
<dbReference type="CDD" id="cd00568">
    <property type="entry name" value="TPP_enzymes"/>
    <property type="match status" value="1"/>
</dbReference>
<dbReference type="EMBL" id="SPKJ01000007">
    <property type="protein sequence ID" value="MYZ46861.1"/>
    <property type="molecule type" value="Genomic_DNA"/>
</dbReference>
<dbReference type="SUPFAM" id="SSF52467">
    <property type="entry name" value="DHS-like NAD/FAD-binding domain"/>
    <property type="match status" value="1"/>
</dbReference>
<evidence type="ECO:0000256" key="2">
    <source>
        <dbReference type="ARBA" id="ARBA00023052"/>
    </source>
</evidence>
<protein>
    <submittedName>
        <fullName evidence="7">Thiamine pyrophosphate-binding protein</fullName>
    </submittedName>
</protein>
<evidence type="ECO:0000259" key="5">
    <source>
        <dbReference type="Pfam" id="PF02775"/>
    </source>
</evidence>
<evidence type="ECO:0000256" key="3">
    <source>
        <dbReference type="RuleBase" id="RU362132"/>
    </source>
</evidence>
<evidence type="ECO:0000259" key="6">
    <source>
        <dbReference type="Pfam" id="PF02776"/>
    </source>
</evidence>